<dbReference type="EMBL" id="BOOZ01000028">
    <property type="protein sequence ID" value="GIJ11286.1"/>
    <property type="molecule type" value="Genomic_DNA"/>
</dbReference>
<reference evidence="1 2" key="1">
    <citation type="submission" date="2021-01" db="EMBL/GenBank/DDBJ databases">
        <title>Whole genome shotgun sequence of Verrucosispora andamanensis NBRC 109075.</title>
        <authorList>
            <person name="Komaki H."/>
            <person name="Tamura T."/>
        </authorList>
    </citation>
    <scope>NUCLEOTIDE SEQUENCE [LARGE SCALE GENOMIC DNA]</scope>
    <source>
        <strain evidence="1 2">NBRC 109075</strain>
    </source>
</reference>
<evidence type="ECO:0000313" key="2">
    <source>
        <dbReference type="Proteomes" id="UP000647017"/>
    </source>
</evidence>
<dbReference type="Proteomes" id="UP000647017">
    <property type="component" value="Unassembled WGS sequence"/>
</dbReference>
<keyword evidence="2" id="KW-1185">Reference proteome</keyword>
<protein>
    <submittedName>
        <fullName evidence="1">Uncharacterized protein</fullName>
    </submittedName>
</protein>
<accession>A0ABQ4I0H5</accession>
<proteinExistence type="predicted"/>
<comment type="caution">
    <text evidence="1">The sequence shown here is derived from an EMBL/GenBank/DDBJ whole genome shotgun (WGS) entry which is preliminary data.</text>
</comment>
<organism evidence="1 2">
    <name type="scientific">Micromonospora andamanensis</name>
    <dbReference type="NCBI Taxonomy" id="1287068"/>
    <lineage>
        <taxon>Bacteria</taxon>
        <taxon>Bacillati</taxon>
        <taxon>Actinomycetota</taxon>
        <taxon>Actinomycetes</taxon>
        <taxon>Micromonosporales</taxon>
        <taxon>Micromonosporaceae</taxon>
        <taxon>Micromonospora</taxon>
    </lineage>
</organism>
<evidence type="ECO:0000313" key="1">
    <source>
        <dbReference type="EMBL" id="GIJ11286.1"/>
    </source>
</evidence>
<sequence length="136" mass="14689">MMTAEPLPPPSTPEGEGEATLHLISELASALNDPESAPPEIRAALARLLADPSARSGRRLRLVSRARKVSVSMPEDLTAAVQQRVGRGEFSQYVTEAVARQLELDLLAELSALLEAEHGPISDEALDEARRSWPDV</sequence>
<name>A0ABQ4I0H5_9ACTN</name>
<gene>
    <name evidence="1" type="ORF">Van01_45000</name>
</gene>